<organism evidence="1 2">
    <name type="scientific">Chryseobacterium indologenes</name>
    <name type="common">Flavobacterium indologenes</name>
    <dbReference type="NCBI Taxonomy" id="253"/>
    <lineage>
        <taxon>Bacteria</taxon>
        <taxon>Pseudomonadati</taxon>
        <taxon>Bacteroidota</taxon>
        <taxon>Flavobacteriia</taxon>
        <taxon>Flavobacteriales</taxon>
        <taxon>Weeksellaceae</taxon>
        <taxon>Chryseobacterium group</taxon>
        <taxon>Chryseobacterium</taxon>
    </lineage>
</organism>
<dbReference type="AlphaFoldDB" id="A0A0N0IWY3"/>
<dbReference type="InterPro" id="IPR025562">
    <property type="entry name" value="Tae4"/>
</dbReference>
<dbReference type="Proteomes" id="UP000037953">
    <property type="component" value="Unassembled WGS sequence"/>
</dbReference>
<protein>
    <submittedName>
        <fullName evidence="1">Uncharacterized protein</fullName>
    </submittedName>
</protein>
<evidence type="ECO:0000313" key="2">
    <source>
        <dbReference type="Proteomes" id="UP000037953"/>
    </source>
</evidence>
<dbReference type="Pfam" id="PF14113">
    <property type="entry name" value="Tae4"/>
    <property type="match status" value="1"/>
</dbReference>
<dbReference type="PATRIC" id="fig|253.9.peg.3531"/>
<evidence type="ECO:0000313" key="1">
    <source>
        <dbReference type="EMBL" id="KPE51752.1"/>
    </source>
</evidence>
<dbReference type="EMBL" id="LJOD01000004">
    <property type="protein sequence ID" value="KPE51752.1"/>
    <property type="molecule type" value="Genomic_DNA"/>
</dbReference>
<comment type="caution">
    <text evidence="1">The sequence shown here is derived from an EMBL/GenBank/DDBJ whole genome shotgun (WGS) entry which is preliminary data.</text>
</comment>
<proteinExistence type="predicted"/>
<dbReference type="RefSeq" id="WP_062698402.1">
    <property type="nucleotide sequence ID" value="NZ_LJOD01000004.1"/>
</dbReference>
<name>A0A0N0IWY3_CHRID</name>
<accession>A0A0N0IWY3</accession>
<dbReference type="Gene3D" id="3.90.1720.70">
    <property type="match status" value="1"/>
</dbReference>
<reference evidence="1 2" key="1">
    <citation type="journal article" date="2015" name="Genom Data">
        <title>Draft genome sequence of a multidrug-resistant Chryseobacterium indologenes isolate from Malaysia.</title>
        <authorList>
            <person name="Yu C.Y."/>
            <person name="Ang G.Y."/>
            <person name="Cheng H.J."/>
            <person name="Cheong Y.M."/>
            <person name="Yin W.F."/>
            <person name="Chan K.G."/>
        </authorList>
    </citation>
    <scope>NUCLEOTIDE SEQUENCE [LARGE SCALE GENOMIC DNA]</scope>
    <source>
        <strain evidence="1 2">CI_885</strain>
    </source>
</reference>
<reference evidence="2" key="2">
    <citation type="submission" date="2015-09" db="EMBL/GenBank/DDBJ databases">
        <title>Draft genome sequence of a multidrug-resistant Chryseobacterium indologenes isolate from Malaysia.</title>
        <authorList>
            <person name="Yu C.Y."/>
            <person name="Ang G.Y."/>
            <person name="Chan K.-G."/>
        </authorList>
    </citation>
    <scope>NUCLEOTIDE SEQUENCE [LARGE SCALE GENOMIC DNA]</scope>
    <source>
        <strain evidence="2">CI_885</strain>
    </source>
</reference>
<dbReference type="OrthoDB" id="1329287at2"/>
<sequence length="256" mass="29370">MANNFKNPWESNTWGQGSEEFTRWLPEDAAYFTGVNPNTGESANDLDFFSPESQNGSIKTIWDYDKIKKNYQKDGQLILKKEYNAGTSGPMKDRWKSLFGENTCAIKLSWALNNAGYYIPEHTTSNKRSTWTGNINSKHQYILSADEMGTYLKQKLGTPTLKSDGPIKSDDELDTFIAETKKWKSYGGIIYLDSHNYEEYGATGHVDLVYEDSGGDARIYGMDEELDNYIDWRNGDWFNSDSQLEVYIWLLKGEKR</sequence>
<gene>
    <name evidence="1" type="ORF">AOB46_08890</name>
</gene>